<feature type="transmembrane region" description="Helical" evidence="4">
    <location>
        <begin position="341"/>
        <end position="363"/>
    </location>
</feature>
<gene>
    <name evidence="6" type="ORF">JAO78_007825</name>
</gene>
<evidence type="ECO:0000256" key="3">
    <source>
        <dbReference type="ARBA" id="ARBA00022679"/>
    </source>
</evidence>
<comment type="similarity">
    <text evidence="1">Belongs to the glycosyltransferase 2 family.</text>
</comment>
<dbReference type="InterPro" id="IPR001173">
    <property type="entry name" value="Glyco_trans_2-like"/>
</dbReference>
<proteinExistence type="inferred from homology"/>
<evidence type="ECO:0000313" key="6">
    <source>
        <dbReference type="EMBL" id="MCB5226726.1"/>
    </source>
</evidence>
<protein>
    <submittedName>
        <fullName evidence="6">Glycosyltransferase family 2 protein</fullName>
    </submittedName>
</protein>
<keyword evidence="7" id="KW-1185">Reference proteome</keyword>
<keyword evidence="3" id="KW-0808">Transferase</keyword>
<dbReference type="CDD" id="cd06439">
    <property type="entry name" value="CESA_like_1"/>
    <property type="match status" value="1"/>
</dbReference>
<keyword evidence="2" id="KW-0328">Glycosyltransferase</keyword>
<evidence type="ECO:0000313" key="7">
    <source>
        <dbReference type="Proteomes" id="UP000633814"/>
    </source>
</evidence>
<dbReference type="InterPro" id="IPR029044">
    <property type="entry name" value="Nucleotide-diphossugar_trans"/>
</dbReference>
<accession>A0ABS8C307</accession>
<dbReference type="RefSeq" id="WP_226750821.1">
    <property type="nucleotide sequence ID" value="NZ_JAEINI020000004.1"/>
</dbReference>
<feature type="transmembrane region" description="Helical" evidence="4">
    <location>
        <begin position="6"/>
        <end position="28"/>
    </location>
</feature>
<dbReference type="Pfam" id="PF00535">
    <property type="entry name" value="Glycos_transf_2"/>
    <property type="match status" value="1"/>
</dbReference>
<dbReference type="PANTHER" id="PTHR43630:SF1">
    <property type="entry name" value="POLY-BETA-1,6-N-ACETYL-D-GLUCOSAMINE SYNTHASE"/>
    <property type="match status" value="1"/>
</dbReference>
<reference evidence="6 7" key="1">
    <citation type="submission" date="2021-10" db="EMBL/GenBank/DDBJ databases">
        <title>Alishewanella koreense sp. nov. isolated from seawater of southwestern coast in South Korea and the proposal for the reclassification of Rheinheimera perlucida and Rheinheimera tuosuensis as Arsukibacterium perlucida and Arsukibacterium tuosuensis.</title>
        <authorList>
            <person name="Kim K.H."/>
            <person name="Ruan W."/>
            <person name="Kim K.R."/>
            <person name="Baek J.H."/>
            <person name="Jeon C.O."/>
        </authorList>
    </citation>
    <scope>NUCLEOTIDE SEQUENCE [LARGE SCALE GENOMIC DNA]</scope>
    <source>
        <strain evidence="6 7">16-MA</strain>
    </source>
</reference>
<keyword evidence="4" id="KW-0812">Transmembrane</keyword>
<feature type="transmembrane region" description="Helical" evidence="4">
    <location>
        <begin position="294"/>
        <end position="321"/>
    </location>
</feature>
<feature type="domain" description="Glycosyltransferase 2-like" evidence="5">
    <location>
        <begin position="46"/>
        <end position="186"/>
    </location>
</feature>
<dbReference type="Gene3D" id="3.90.550.10">
    <property type="entry name" value="Spore Coat Polysaccharide Biosynthesis Protein SpsA, Chain A"/>
    <property type="match status" value="1"/>
</dbReference>
<dbReference type="Proteomes" id="UP000633814">
    <property type="component" value="Unassembled WGS sequence"/>
</dbReference>
<keyword evidence="4" id="KW-0472">Membrane</keyword>
<sequence>MNVFLFWLSISLLLYTYVLYPILLKYLAKPTKPQPQTLKHWPDVDVILSAFNEELCITQRLENLLAQDYPGNLHILVASDGSSDNTAVLIKAFNDERITPYCFEENRGKIAVLNDLVANAKADYLVLTDANTEFAPDAIRQLILSFTPDIGAVCGELHLVTEGGNQNSDGLYWRYEQFLKRQESTLGALLGANGAIYAIKRELYQPLAANTVVDDFCIVMNIKKQHYNIVYNEKAIAYEEVAPSLQDEFGRRVRIGLGNYRAFSSTLWALSPTQGIFSLCYWSHKVLRWFAPHLMLLALICNMLLISSSLYLTLFIGQISFYTIAVIGTYQINKGAKVSKFIQIISFFASMNLALAFGFVRFIRNNERGGWKRTARQGEIK</sequence>
<evidence type="ECO:0000256" key="4">
    <source>
        <dbReference type="SAM" id="Phobius"/>
    </source>
</evidence>
<evidence type="ECO:0000256" key="1">
    <source>
        <dbReference type="ARBA" id="ARBA00006739"/>
    </source>
</evidence>
<dbReference type="SUPFAM" id="SSF53448">
    <property type="entry name" value="Nucleotide-diphospho-sugar transferases"/>
    <property type="match status" value="1"/>
</dbReference>
<organism evidence="6 7">
    <name type="scientific">Alishewanella maricola</name>
    <dbReference type="NCBI Taxonomy" id="2795740"/>
    <lineage>
        <taxon>Bacteria</taxon>
        <taxon>Pseudomonadati</taxon>
        <taxon>Pseudomonadota</taxon>
        <taxon>Gammaproteobacteria</taxon>
        <taxon>Alteromonadales</taxon>
        <taxon>Alteromonadaceae</taxon>
        <taxon>Alishewanella</taxon>
    </lineage>
</organism>
<evidence type="ECO:0000256" key="2">
    <source>
        <dbReference type="ARBA" id="ARBA00022676"/>
    </source>
</evidence>
<dbReference type="PANTHER" id="PTHR43630">
    <property type="entry name" value="POLY-BETA-1,6-N-ACETYL-D-GLUCOSAMINE SYNTHASE"/>
    <property type="match status" value="1"/>
</dbReference>
<name>A0ABS8C307_9ALTE</name>
<dbReference type="EMBL" id="JAEINI020000004">
    <property type="protein sequence ID" value="MCB5226726.1"/>
    <property type="molecule type" value="Genomic_DNA"/>
</dbReference>
<evidence type="ECO:0000259" key="5">
    <source>
        <dbReference type="Pfam" id="PF00535"/>
    </source>
</evidence>
<comment type="caution">
    <text evidence="6">The sequence shown here is derived from an EMBL/GenBank/DDBJ whole genome shotgun (WGS) entry which is preliminary data.</text>
</comment>
<keyword evidence="4" id="KW-1133">Transmembrane helix</keyword>